<dbReference type="Proteomes" id="UP000004478">
    <property type="component" value="Unassembled WGS sequence"/>
</dbReference>
<reference evidence="1 2" key="1">
    <citation type="journal article" date="2012" name="J. Bacteriol.">
        <title>Draft Genome Sequence of Cecembia lonarensis Strain LW9T, Isolated from Lonar Lake, a Haloalkaline Lake in India.</title>
        <authorList>
            <person name="Shivaji S."/>
            <person name="Ara S."/>
            <person name="Singh A."/>
            <person name="Pinnaka A.K."/>
        </authorList>
    </citation>
    <scope>NUCLEOTIDE SEQUENCE [LARGE SCALE GENOMIC DNA]</scope>
    <source>
        <strain evidence="1 2">LW9</strain>
    </source>
</reference>
<organism evidence="1 2">
    <name type="scientific">Cecembia lonarensis (strain CCUG 58316 / KCTC 22772 / LW9)</name>
    <dbReference type="NCBI Taxonomy" id="1225176"/>
    <lineage>
        <taxon>Bacteria</taxon>
        <taxon>Pseudomonadati</taxon>
        <taxon>Bacteroidota</taxon>
        <taxon>Cytophagia</taxon>
        <taxon>Cytophagales</taxon>
        <taxon>Cyclobacteriaceae</taxon>
        <taxon>Cecembia</taxon>
    </lineage>
</organism>
<gene>
    <name evidence="1" type="ORF">B879_04201</name>
</gene>
<sequence length="52" mass="6117">MFFSEWYHTFQVRPSQGREWQIIEISNPLVALGAIEMLDPFRIISFLSLKSS</sequence>
<keyword evidence="2" id="KW-1185">Reference proteome</keyword>
<proteinExistence type="predicted"/>
<evidence type="ECO:0000313" key="1">
    <source>
        <dbReference type="EMBL" id="EKB47205.1"/>
    </source>
</evidence>
<accession>K1KSR8</accession>
<evidence type="ECO:0000313" key="2">
    <source>
        <dbReference type="Proteomes" id="UP000004478"/>
    </source>
</evidence>
<dbReference type="AlphaFoldDB" id="K1KSR8"/>
<dbReference type="EMBL" id="AMGM01000216">
    <property type="protein sequence ID" value="EKB47205.1"/>
    <property type="molecule type" value="Genomic_DNA"/>
</dbReference>
<comment type="caution">
    <text evidence="1">The sequence shown here is derived from an EMBL/GenBank/DDBJ whole genome shotgun (WGS) entry which is preliminary data.</text>
</comment>
<protein>
    <submittedName>
        <fullName evidence="1">Uncharacterized protein</fullName>
    </submittedName>
</protein>
<name>K1KSR8_CECL9</name>